<keyword evidence="2" id="KW-1185">Reference proteome</keyword>
<evidence type="ECO:0000313" key="2">
    <source>
        <dbReference type="Proteomes" id="UP001062846"/>
    </source>
</evidence>
<sequence length="166" mass="16868">MERETEDREPTGAIADSGAAAVSGGDCGEGQQQEVDGVEKDRATEGDPHAIVLPEAVGSNFEAGGSSSVADGSPTIGRSSGDIGSSGAAGDDLGSIESPPRDSARGKAAAVEGAETTKVPVTYREEDVLCRPAATSSSQVPITKYDVAEHLPDEMLAKLLEDSPLI</sequence>
<dbReference type="EMBL" id="CM046398">
    <property type="protein sequence ID" value="KAI8529984.1"/>
    <property type="molecule type" value="Genomic_DNA"/>
</dbReference>
<organism evidence="1 2">
    <name type="scientific">Rhododendron molle</name>
    <name type="common">Chinese azalea</name>
    <name type="synonym">Azalea mollis</name>
    <dbReference type="NCBI Taxonomy" id="49168"/>
    <lineage>
        <taxon>Eukaryota</taxon>
        <taxon>Viridiplantae</taxon>
        <taxon>Streptophyta</taxon>
        <taxon>Embryophyta</taxon>
        <taxon>Tracheophyta</taxon>
        <taxon>Spermatophyta</taxon>
        <taxon>Magnoliopsida</taxon>
        <taxon>eudicotyledons</taxon>
        <taxon>Gunneridae</taxon>
        <taxon>Pentapetalae</taxon>
        <taxon>asterids</taxon>
        <taxon>Ericales</taxon>
        <taxon>Ericaceae</taxon>
        <taxon>Ericoideae</taxon>
        <taxon>Rhodoreae</taxon>
        <taxon>Rhododendron</taxon>
    </lineage>
</organism>
<name>A0ACC0LNQ8_RHOML</name>
<accession>A0ACC0LNQ8</accession>
<dbReference type="Proteomes" id="UP001062846">
    <property type="component" value="Chromosome 11"/>
</dbReference>
<evidence type="ECO:0000313" key="1">
    <source>
        <dbReference type="EMBL" id="KAI8529984.1"/>
    </source>
</evidence>
<gene>
    <name evidence="1" type="ORF">RHMOL_Rhmol11G0018500</name>
</gene>
<comment type="caution">
    <text evidence="1">The sequence shown here is derived from an EMBL/GenBank/DDBJ whole genome shotgun (WGS) entry which is preliminary data.</text>
</comment>
<protein>
    <submittedName>
        <fullName evidence="1">Uncharacterized protein</fullName>
    </submittedName>
</protein>
<reference evidence="1" key="1">
    <citation type="submission" date="2022-02" db="EMBL/GenBank/DDBJ databases">
        <title>Plant Genome Project.</title>
        <authorList>
            <person name="Zhang R.-G."/>
        </authorList>
    </citation>
    <scope>NUCLEOTIDE SEQUENCE</scope>
    <source>
        <strain evidence="1">AT1</strain>
    </source>
</reference>
<proteinExistence type="predicted"/>